<evidence type="ECO:0000256" key="2">
    <source>
        <dbReference type="ARBA" id="ARBA00022857"/>
    </source>
</evidence>
<keyword evidence="2 4" id="KW-0521">NADP</keyword>
<dbReference type="Pfam" id="PF13561">
    <property type="entry name" value="adh_short_C2"/>
    <property type="match status" value="1"/>
</dbReference>
<evidence type="ECO:0000313" key="5">
    <source>
        <dbReference type="EMBL" id="KAK0583145.1"/>
    </source>
</evidence>
<dbReference type="Pfam" id="PF00106">
    <property type="entry name" value="adh_short"/>
    <property type="match status" value="1"/>
</dbReference>
<dbReference type="CDD" id="cd05324">
    <property type="entry name" value="carb_red_PTCR-like_SDR_c"/>
    <property type="match status" value="1"/>
</dbReference>
<dbReference type="AlphaFoldDB" id="A0AA39S0M3"/>
<evidence type="ECO:0000256" key="3">
    <source>
        <dbReference type="ARBA" id="ARBA00023002"/>
    </source>
</evidence>
<name>A0AA39S0M3_ACESA</name>
<proteinExistence type="inferred from homology"/>
<dbReference type="InterPro" id="IPR020904">
    <property type="entry name" value="Sc_DH/Rdtase_CS"/>
</dbReference>
<sequence>MEEASAFLAAKRHAVVTGANKGIGFEICKQLASKGVVVVLTSRDEKRGLEAVEKLRESGLSDYVIFHQLDVTDPASIASLAHFIKTQFGKLDILPGEHCFDWNELATQNFEMADECLKTNYYGAKRMIEAHISLLQLSDSPRIVNVSSLAGLLKNVENEYAKTVLNDVENLTEEKIDELLNKFMKDFKEGSLEKEGWRTYVSAYTVSKAALNAYTRLLANKYPDFLVNSVCPGYVKTDINCNTGLFTPSEGAQSAVRLALLPQTGPSGLFYSRNEMSCF</sequence>
<comment type="similarity">
    <text evidence="1 4">Belongs to the short-chain dehydrogenases/reductases (SDR) family.</text>
</comment>
<dbReference type="PRINTS" id="PR00081">
    <property type="entry name" value="GDHRDH"/>
</dbReference>
<dbReference type="GO" id="GO:0016616">
    <property type="term" value="F:oxidoreductase activity, acting on the CH-OH group of donors, NAD or NADP as acceptor"/>
    <property type="evidence" value="ECO:0007669"/>
    <property type="project" value="InterPro"/>
</dbReference>
<evidence type="ECO:0000313" key="6">
    <source>
        <dbReference type="Proteomes" id="UP001168877"/>
    </source>
</evidence>
<dbReference type="EMBL" id="JAUESC010000384">
    <property type="protein sequence ID" value="KAK0583145.1"/>
    <property type="molecule type" value="Genomic_DNA"/>
</dbReference>
<dbReference type="InterPro" id="IPR002347">
    <property type="entry name" value="SDR_fam"/>
</dbReference>
<organism evidence="5 6">
    <name type="scientific">Acer saccharum</name>
    <name type="common">Sugar maple</name>
    <dbReference type="NCBI Taxonomy" id="4024"/>
    <lineage>
        <taxon>Eukaryota</taxon>
        <taxon>Viridiplantae</taxon>
        <taxon>Streptophyta</taxon>
        <taxon>Embryophyta</taxon>
        <taxon>Tracheophyta</taxon>
        <taxon>Spermatophyta</taxon>
        <taxon>Magnoliopsida</taxon>
        <taxon>eudicotyledons</taxon>
        <taxon>Gunneridae</taxon>
        <taxon>Pentapetalae</taxon>
        <taxon>rosids</taxon>
        <taxon>malvids</taxon>
        <taxon>Sapindales</taxon>
        <taxon>Sapindaceae</taxon>
        <taxon>Hippocastanoideae</taxon>
        <taxon>Acereae</taxon>
        <taxon>Acer</taxon>
    </lineage>
</organism>
<dbReference type="Proteomes" id="UP001168877">
    <property type="component" value="Unassembled WGS sequence"/>
</dbReference>
<dbReference type="PROSITE" id="PS00061">
    <property type="entry name" value="ADH_SHORT"/>
    <property type="match status" value="1"/>
</dbReference>
<dbReference type="EC" id="1.1.1.-" evidence="4"/>
<gene>
    <name evidence="5" type="ORF">LWI29_033807</name>
</gene>
<reference evidence="5" key="1">
    <citation type="journal article" date="2022" name="Plant J.">
        <title>Strategies of tolerance reflected in two North American maple genomes.</title>
        <authorList>
            <person name="McEvoy S.L."/>
            <person name="Sezen U.U."/>
            <person name="Trouern-Trend A."/>
            <person name="McMahon S.M."/>
            <person name="Schaberg P.G."/>
            <person name="Yang J."/>
            <person name="Wegrzyn J.L."/>
            <person name="Swenson N.G."/>
        </authorList>
    </citation>
    <scope>NUCLEOTIDE SEQUENCE</scope>
    <source>
        <strain evidence="5">NS2018</strain>
    </source>
</reference>
<evidence type="ECO:0000256" key="4">
    <source>
        <dbReference type="RuleBase" id="RU369024"/>
    </source>
</evidence>
<keyword evidence="6" id="KW-1185">Reference proteome</keyword>
<dbReference type="PANTHER" id="PTHR43490">
    <property type="entry name" value="(+)-NEOMENTHOL DEHYDROGENASE"/>
    <property type="match status" value="1"/>
</dbReference>
<dbReference type="Gene3D" id="3.40.50.720">
    <property type="entry name" value="NAD(P)-binding Rossmann-like Domain"/>
    <property type="match status" value="2"/>
</dbReference>
<protein>
    <recommendedName>
        <fullName evidence="4">Short-chain dehydrogenase/reductase</fullName>
        <ecNumber evidence="4">1.1.1.-</ecNumber>
    </recommendedName>
</protein>
<dbReference type="InterPro" id="IPR045313">
    <property type="entry name" value="CBR1-like"/>
</dbReference>
<accession>A0AA39S0M3</accession>
<dbReference type="InterPro" id="IPR036291">
    <property type="entry name" value="NAD(P)-bd_dom_sf"/>
</dbReference>
<dbReference type="GO" id="GO:0016020">
    <property type="term" value="C:membrane"/>
    <property type="evidence" value="ECO:0007669"/>
    <property type="project" value="TreeGrafter"/>
</dbReference>
<keyword evidence="3 4" id="KW-0560">Oxidoreductase</keyword>
<comment type="caution">
    <text evidence="5">The sequence shown here is derived from an EMBL/GenBank/DDBJ whole genome shotgun (WGS) entry which is preliminary data.</text>
</comment>
<evidence type="ECO:0000256" key="1">
    <source>
        <dbReference type="ARBA" id="ARBA00006484"/>
    </source>
</evidence>
<dbReference type="PANTHER" id="PTHR43490:SF119">
    <property type="entry name" value="SHORT-CHAIN DEHYDROGENASE_REDUCTASE"/>
    <property type="match status" value="1"/>
</dbReference>
<reference evidence="5" key="2">
    <citation type="submission" date="2023-06" db="EMBL/GenBank/DDBJ databases">
        <authorList>
            <person name="Swenson N.G."/>
            <person name="Wegrzyn J.L."/>
            <person name="Mcevoy S.L."/>
        </authorList>
    </citation>
    <scope>NUCLEOTIDE SEQUENCE</scope>
    <source>
        <strain evidence="5">NS2018</strain>
        <tissue evidence="5">Leaf</tissue>
    </source>
</reference>
<dbReference type="SUPFAM" id="SSF51735">
    <property type="entry name" value="NAD(P)-binding Rossmann-fold domains"/>
    <property type="match status" value="1"/>
</dbReference>